<dbReference type="AlphaFoldDB" id="A0A8H6S6W1"/>
<name>A0A8H6S6W1_MYCCL</name>
<sequence>MRSASDALVKSTLSFWSLKRLVSQTREASDICGLRTRSLLPPKLGMVELCAILVAADLNMDMVVDGESKPEVIYRLMMTHTVQPKRHLDSDSSAYAGSRLHASSSRVHTNTCFLPTLMFFSSNAHISRNSSTRVIYGAQMMHTYLRGQPAGLAALVDLSGPQGLRRFPAAI</sequence>
<organism evidence="1 2">
    <name type="scientific">Mycena chlorophos</name>
    <name type="common">Agaric fungus</name>
    <name type="synonym">Agaricus chlorophos</name>
    <dbReference type="NCBI Taxonomy" id="658473"/>
    <lineage>
        <taxon>Eukaryota</taxon>
        <taxon>Fungi</taxon>
        <taxon>Dikarya</taxon>
        <taxon>Basidiomycota</taxon>
        <taxon>Agaricomycotina</taxon>
        <taxon>Agaricomycetes</taxon>
        <taxon>Agaricomycetidae</taxon>
        <taxon>Agaricales</taxon>
        <taxon>Marasmiineae</taxon>
        <taxon>Mycenaceae</taxon>
        <taxon>Mycena</taxon>
    </lineage>
</organism>
<evidence type="ECO:0000313" key="1">
    <source>
        <dbReference type="EMBL" id="KAF7293186.1"/>
    </source>
</evidence>
<dbReference type="EMBL" id="JACAZE010000021">
    <property type="protein sequence ID" value="KAF7293186.1"/>
    <property type="molecule type" value="Genomic_DNA"/>
</dbReference>
<keyword evidence="2" id="KW-1185">Reference proteome</keyword>
<accession>A0A8H6S6W1</accession>
<dbReference type="Proteomes" id="UP000613580">
    <property type="component" value="Unassembled WGS sequence"/>
</dbReference>
<evidence type="ECO:0000313" key="2">
    <source>
        <dbReference type="Proteomes" id="UP000613580"/>
    </source>
</evidence>
<comment type="caution">
    <text evidence="1">The sequence shown here is derived from an EMBL/GenBank/DDBJ whole genome shotgun (WGS) entry which is preliminary data.</text>
</comment>
<gene>
    <name evidence="1" type="ORF">HMN09_01196600</name>
</gene>
<protein>
    <submittedName>
        <fullName evidence="1">Uncharacterized protein</fullName>
    </submittedName>
</protein>
<proteinExistence type="predicted"/>
<reference evidence="1" key="1">
    <citation type="submission" date="2020-05" db="EMBL/GenBank/DDBJ databases">
        <title>Mycena genomes resolve the evolution of fungal bioluminescence.</title>
        <authorList>
            <person name="Tsai I.J."/>
        </authorList>
    </citation>
    <scope>NUCLEOTIDE SEQUENCE</scope>
    <source>
        <strain evidence="1">110903Hualien_Pintung</strain>
    </source>
</reference>